<dbReference type="Proteomes" id="UP001501821">
    <property type="component" value="Unassembled WGS sequence"/>
</dbReference>
<accession>A0ABP7I7E0</accession>
<reference evidence="2" key="1">
    <citation type="journal article" date="2019" name="Int. J. Syst. Evol. Microbiol.">
        <title>The Global Catalogue of Microorganisms (GCM) 10K type strain sequencing project: providing services to taxonomists for standard genome sequencing and annotation.</title>
        <authorList>
            <consortium name="The Broad Institute Genomics Platform"/>
            <consortium name="The Broad Institute Genome Sequencing Center for Infectious Disease"/>
            <person name="Wu L."/>
            <person name="Ma J."/>
        </authorList>
    </citation>
    <scope>NUCLEOTIDE SEQUENCE [LARGE SCALE GENOMIC DNA]</scope>
    <source>
        <strain evidence="2">JCM 16953</strain>
    </source>
</reference>
<protein>
    <submittedName>
        <fullName evidence="1">Oxidoreductase</fullName>
    </submittedName>
</protein>
<dbReference type="PANTHER" id="PTHR44656:SF7">
    <property type="entry name" value="DEHYDROGENASE_REDUCTASE SDR FAMILY MEMBER 12"/>
    <property type="match status" value="1"/>
</dbReference>
<dbReference type="InterPro" id="IPR036291">
    <property type="entry name" value="NAD(P)-bd_dom_sf"/>
</dbReference>
<dbReference type="InterPro" id="IPR052992">
    <property type="entry name" value="SDR_member_12"/>
</dbReference>
<name>A0ABP7I7E0_9ACTN</name>
<gene>
    <name evidence="1" type="ORF">GCM10022242_12390</name>
</gene>
<dbReference type="Pfam" id="PF00106">
    <property type="entry name" value="adh_short"/>
    <property type="match status" value="1"/>
</dbReference>
<evidence type="ECO:0000313" key="1">
    <source>
        <dbReference type="EMBL" id="GAA3811428.1"/>
    </source>
</evidence>
<keyword evidence="2" id="KW-1185">Reference proteome</keyword>
<dbReference type="PANTHER" id="PTHR44656">
    <property type="entry name" value="DEHYDROGENASE/REDUCTASE SDR FAMILY MEMBER 12"/>
    <property type="match status" value="1"/>
</dbReference>
<comment type="caution">
    <text evidence="1">The sequence shown here is derived from an EMBL/GenBank/DDBJ whole genome shotgun (WGS) entry which is preliminary data.</text>
</comment>
<dbReference type="Gene3D" id="3.40.50.720">
    <property type="entry name" value="NAD(P)-binding Rossmann-like Domain"/>
    <property type="match status" value="1"/>
</dbReference>
<dbReference type="InterPro" id="IPR002347">
    <property type="entry name" value="SDR_fam"/>
</dbReference>
<organism evidence="1 2">
    <name type="scientific">Nocardioides panacisoli</name>
    <dbReference type="NCBI Taxonomy" id="627624"/>
    <lineage>
        <taxon>Bacteria</taxon>
        <taxon>Bacillati</taxon>
        <taxon>Actinomycetota</taxon>
        <taxon>Actinomycetes</taxon>
        <taxon>Propionibacteriales</taxon>
        <taxon>Nocardioidaceae</taxon>
        <taxon>Nocardioides</taxon>
    </lineage>
</organism>
<evidence type="ECO:0000313" key="2">
    <source>
        <dbReference type="Proteomes" id="UP001501821"/>
    </source>
</evidence>
<proteinExistence type="predicted"/>
<dbReference type="PRINTS" id="PR00081">
    <property type="entry name" value="GDHRDH"/>
</dbReference>
<dbReference type="EMBL" id="BAABAH010000003">
    <property type="protein sequence ID" value="GAA3811428.1"/>
    <property type="molecule type" value="Genomic_DNA"/>
</dbReference>
<dbReference type="SUPFAM" id="SSF51735">
    <property type="entry name" value="NAD(P)-binding Rossmann-fold domains"/>
    <property type="match status" value="1"/>
</dbReference>
<sequence>MTQPGAEGVLDKMLDRTVVPGYTNLGYHLRRLRWRRDDPRPGAMVGRRALVTGAASGLGLATARGLVRLGATVHVLGRSPERIEPVAEELRAAATAEGWPGAVRAEVCDVSDLTEVRWFADELNRRLRNRGEALDVLVHNAGVLPAERTTSPDGHELAFATHVLGPVLMTEQLLPALSASTAGARVVLVSSGGMYGQKAPVQDLEYADGRYRGTTAYARSKRVQVDLTPTLADRWSAAGVSVAAMHPGWADTPGVASSLPLFRTVTRPLLRDAEAGADTVVWLAATEPAPPTGLFWHDRVPRPTSYVARTRSEPAEVAELWRSVRAALPEL</sequence>
<dbReference type="RefSeq" id="WP_344773401.1">
    <property type="nucleotide sequence ID" value="NZ_BAABAH010000003.1"/>
</dbReference>